<dbReference type="AlphaFoldDB" id="A0AB39R6C6"/>
<name>A0AB39R6C6_9ACTN</name>
<evidence type="ECO:0000256" key="1">
    <source>
        <dbReference type="SAM" id="MobiDB-lite"/>
    </source>
</evidence>
<organism evidence="2">
    <name type="scientific">Streptomyces sp. R39</name>
    <dbReference type="NCBI Taxonomy" id="3238631"/>
    <lineage>
        <taxon>Bacteria</taxon>
        <taxon>Bacillati</taxon>
        <taxon>Actinomycetota</taxon>
        <taxon>Actinomycetes</taxon>
        <taxon>Kitasatosporales</taxon>
        <taxon>Streptomycetaceae</taxon>
        <taxon>Streptomyces</taxon>
    </lineage>
</organism>
<geneLocation type="plasmid" evidence="2">
    <name>unnamed1</name>
</geneLocation>
<protein>
    <submittedName>
        <fullName evidence="2">Uncharacterized protein</fullName>
    </submittedName>
</protein>
<gene>
    <name evidence="2" type="ORF">AB5J52_48005</name>
</gene>
<keyword evidence="2" id="KW-0614">Plasmid</keyword>
<dbReference type="RefSeq" id="WP_369228410.1">
    <property type="nucleotide sequence ID" value="NZ_CP163442.1"/>
</dbReference>
<accession>A0AB39R6C6</accession>
<feature type="region of interest" description="Disordered" evidence="1">
    <location>
        <begin position="1"/>
        <end position="26"/>
    </location>
</feature>
<proteinExistence type="predicted"/>
<reference evidence="2" key="1">
    <citation type="submission" date="2024-07" db="EMBL/GenBank/DDBJ databases">
        <authorList>
            <person name="Yu S.T."/>
        </authorList>
    </citation>
    <scope>NUCLEOTIDE SEQUENCE</scope>
    <source>
        <strain evidence="2">R39</strain>
        <plasmid evidence="2">unnamed1</plasmid>
    </source>
</reference>
<dbReference type="EMBL" id="CP163442">
    <property type="protein sequence ID" value="XDQ49882.1"/>
    <property type="molecule type" value="Genomic_DNA"/>
</dbReference>
<evidence type="ECO:0000313" key="2">
    <source>
        <dbReference type="EMBL" id="XDQ49882.1"/>
    </source>
</evidence>
<sequence>MATDHDPNTTPQPSAPGAPQKATRRRSAQEVIQLVIHEKQLADVDVEIDFEALARLDDMPDDEAVALINETMFRIMFD</sequence>